<dbReference type="SUPFAM" id="SSF52833">
    <property type="entry name" value="Thioredoxin-like"/>
    <property type="match status" value="1"/>
</dbReference>
<gene>
    <name evidence="1" type="ORF">BJL86_2676</name>
</gene>
<protein>
    <recommendedName>
        <fullName evidence="3">Glutaredoxin-like protein</fullName>
    </recommendedName>
</protein>
<proteinExistence type="predicted"/>
<dbReference type="InterPro" id="IPR008554">
    <property type="entry name" value="Glutaredoxin-like"/>
</dbReference>
<dbReference type="KEGG" id="dtm:BJL86_2676"/>
<name>A0A173LMD9_9ACTN</name>
<reference evidence="1 2" key="1">
    <citation type="submission" date="2016-06" db="EMBL/GenBank/DDBJ databases">
        <title>Complete genome sequence of a saline-alkali tolerant type strain Dietzia timorensis ID05-A0528T.</title>
        <authorList>
            <person name="Wu X."/>
        </authorList>
    </citation>
    <scope>NUCLEOTIDE SEQUENCE [LARGE SCALE GENOMIC DNA]</scope>
    <source>
        <strain evidence="1 2">ID05-A0528</strain>
    </source>
</reference>
<sequence length="91" mass="10200">MNLVEGSEPYANARHEVTLLTRVGCGSCVRVREQITPLLMELSVPLQVIDVDTDSELKAEFGDRLPVLLLDGEEYAAWEVDNDELREDLQA</sequence>
<keyword evidence="2" id="KW-1185">Reference proteome</keyword>
<dbReference type="Pfam" id="PF05768">
    <property type="entry name" value="Glrx-like"/>
    <property type="match status" value="1"/>
</dbReference>
<dbReference type="Gene3D" id="3.40.30.10">
    <property type="entry name" value="Glutaredoxin"/>
    <property type="match status" value="1"/>
</dbReference>
<organism evidence="1 2">
    <name type="scientific">Dietzia timorensis</name>
    <dbReference type="NCBI Taxonomy" id="499555"/>
    <lineage>
        <taxon>Bacteria</taxon>
        <taxon>Bacillati</taxon>
        <taxon>Actinomycetota</taxon>
        <taxon>Actinomycetes</taxon>
        <taxon>Mycobacteriales</taxon>
        <taxon>Dietziaceae</taxon>
        <taxon>Dietzia</taxon>
    </lineage>
</organism>
<evidence type="ECO:0000313" key="2">
    <source>
        <dbReference type="Proteomes" id="UP000186104"/>
    </source>
</evidence>
<evidence type="ECO:0000313" key="1">
    <source>
        <dbReference type="EMBL" id="ANI93436.1"/>
    </source>
</evidence>
<dbReference type="AlphaFoldDB" id="A0A173LMD9"/>
<accession>A0A173LMD9</accession>
<dbReference type="EMBL" id="CP015961">
    <property type="protein sequence ID" value="ANI93436.1"/>
    <property type="molecule type" value="Genomic_DNA"/>
</dbReference>
<evidence type="ECO:0008006" key="3">
    <source>
        <dbReference type="Google" id="ProtNLM"/>
    </source>
</evidence>
<dbReference type="RefSeq" id="WP_067476969.1">
    <property type="nucleotide sequence ID" value="NZ_CP015961.1"/>
</dbReference>
<dbReference type="Proteomes" id="UP000186104">
    <property type="component" value="Chromosome"/>
</dbReference>
<dbReference type="STRING" id="499555.BJL86_2676"/>
<dbReference type="InterPro" id="IPR036249">
    <property type="entry name" value="Thioredoxin-like_sf"/>
</dbReference>
<dbReference type="OrthoDB" id="8779161at2"/>